<evidence type="ECO:0000313" key="3">
    <source>
        <dbReference type="Proteomes" id="UP001140949"/>
    </source>
</evidence>
<protein>
    <submittedName>
        <fullName evidence="2">Uncharacterized protein</fullName>
    </submittedName>
</protein>
<evidence type="ECO:0000313" key="2">
    <source>
        <dbReference type="EMBL" id="KAJ6849981.1"/>
    </source>
</evidence>
<name>A0AAX6IAE5_IRIPA</name>
<evidence type="ECO:0000256" key="1">
    <source>
        <dbReference type="SAM" id="MobiDB-lite"/>
    </source>
</evidence>
<proteinExistence type="predicted"/>
<comment type="caution">
    <text evidence="2">The sequence shown here is derived from an EMBL/GenBank/DDBJ whole genome shotgun (WGS) entry which is preliminary data.</text>
</comment>
<dbReference type="AlphaFoldDB" id="A0AAX6IAE5"/>
<sequence length="66" mass="6771">MRDRSSSSDDPSIFGDCNTKDPSSGGNESQLPQGPDGGGSLDPGSKSRAAAVTAGTLDTRRFPSRD</sequence>
<reference evidence="2" key="1">
    <citation type="journal article" date="2023" name="GigaByte">
        <title>Genome assembly of the bearded iris, Iris pallida Lam.</title>
        <authorList>
            <person name="Bruccoleri R.E."/>
            <person name="Oakeley E.J."/>
            <person name="Faust A.M.E."/>
            <person name="Altorfer M."/>
            <person name="Dessus-Babus S."/>
            <person name="Burckhardt D."/>
            <person name="Oertli M."/>
            <person name="Naumann U."/>
            <person name="Petersen F."/>
            <person name="Wong J."/>
        </authorList>
    </citation>
    <scope>NUCLEOTIDE SEQUENCE</scope>
    <source>
        <strain evidence="2">GSM-AAB239-AS_SAM_17_03QT</strain>
    </source>
</reference>
<dbReference type="EMBL" id="JANAVB010003398">
    <property type="protein sequence ID" value="KAJ6849981.1"/>
    <property type="molecule type" value="Genomic_DNA"/>
</dbReference>
<feature type="region of interest" description="Disordered" evidence="1">
    <location>
        <begin position="1"/>
        <end position="66"/>
    </location>
</feature>
<reference evidence="2" key="2">
    <citation type="submission" date="2023-04" db="EMBL/GenBank/DDBJ databases">
        <authorList>
            <person name="Bruccoleri R.E."/>
            <person name="Oakeley E.J."/>
            <person name="Faust A.-M."/>
            <person name="Dessus-Babus S."/>
            <person name="Altorfer M."/>
            <person name="Burckhardt D."/>
            <person name="Oertli M."/>
            <person name="Naumann U."/>
            <person name="Petersen F."/>
            <person name="Wong J."/>
        </authorList>
    </citation>
    <scope>NUCLEOTIDE SEQUENCE</scope>
    <source>
        <strain evidence="2">GSM-AAB239-AS_SAM_17_03QT</strain>
        <tissue evidence="2">Leaf</tissue>
    </source>
</reference>
<accession>A0AAX6IAE5</accession>
<gene>
    <name evidence="2" type="ORF">M6B38_269155</name>
</gene>
<keyword evidence="3" id="KW-1185">Reference proteome</keyword>
<dbReference type="Proteomes" id="UP001140949">
    <property type="component" value="Unassembled WGS sequence"/>
</dbReference>
<organism evidence="2 3">
    <name type="scientific">Iris pallida</name>
    <name type="common">Sweet iris</name>
    <dbReference type="NCBI Taxonomy" id="29817"/>
    <lineage>
        <taxon>Eukaryota</taxon>
        <taxon>Viridiplantae</taxon>
        <taxon>Streptophyta</taxon>
        <taxon>Embryophyta</taxon>
        <taxon>Tracheophyta</taxon>
        <taxon>Spermatophyta</taxon>
        <taxon>Magnoliopsida</taxon>
        <taxon>Liliopsida</taxon>
        <taxon>Asparagales</taxon>
        <taxon>Iridaceae</taxon>
        <taxon>Iridoideae</taxon>
        <taxon>Irideae</taxon>
        <taxon>Iris</taxon>
    </lineage>
</organism>